<evidence type="ECO:0000313" key="5">
    <source>
        <dbReference type="RefSeq" id="XP_065660756.1"/>
    </source>
</evidence>
<dbReference type="RefSeq" id="XP_065660756.1">
    <property type="nucleotide sequence ID" value="XM_065804684.1"/>
</dbReference>
<dbReference type="Proteomes" id="UP001652625">
    <property type="component" value="Chromosome 09"/>
</dbReference>
<organism evidence="1 6">
    <name type="scientific">Hydra vulgaris</name>
    <name type="common">Hydra</name>
    <name type="synonym">Hydra attenuata</name>
    <dbReference type="NCBI Taxonomy" id="6087"/>
    <lineage>
        <taxon>Eukaryota</taxon>
        <taxon>Metazoa</taxon>
        <taxon>Cnidaria</taxon>
        <taxon>Hydrozoa</taxon>
        <taxon>Hydroidolina</taxon>
        <taxon>Anthoathecata</taxon>
        <taxon>Aplanulata</taxon>
        <taxon>Hydridae</taxon>
        <taxon>Hydra</taxon>
    </lineage>
</organism>
<keyword evidence="1" id="KW-1185">Reference proteome</keyword>
<proteinExistence type="predicted"/>
<dbReference type="GeneID" id="136084552"/>
<dbReference type="RefSeq" id="XP_065660758.1">
    <property type="nucleotide sequence ID" value="XM_065804686.1"/>
</dbReference>
<evidence type="ECO:0000313" key="13">
    <source>
        <dbReference type="RefSeq" id="XP_065660764.1"/>
    </source>
</evidence>
<evidence type="ECO:0000313" key="9">
    <source>
        <dbReference type="RefSeq" id="XP_065660760.1"/>
    </source>
</evidence>
<evidence type="ECO:0000313" key="10">
    <source>
        <dbReference type="RefSeq" id="XP_065660761.1"/>
    </source>
</evidence>
<evidence type="ECO:0000313" key="4">
    <source>
        <dbReference type="RefSeq" id="XP_065660755.1"/>
    </source>
</evidence>
<evidence type="ECO:0000313" key="8">
    <source>
        <dbReference type="RefSeq" id="XP_065660759.1"/>
    </source>
</evidence>
<evidence type="ECO:0000313" key="1">
    <source>
        <dbReference type="Proteomes" id="UP001652625"/>
    </source>
</evidence>
<dbReference type="RefSeq" id="XP_065660766.1">
    <property type="nucleotide sequence ID" value="XM_065804694.1"/>
</dbReference>
<evidence type="ECO:0000313" key="2">
    <source>
        <dbReference type="RefSeq" id="XP_065660753.1"/>
    </source>
</evidence>
<evidence type="ECO:0000313" key="11">
    <source>
        <dbReference type="RefSeq" id="XP_065660762.1"/>
    </source>
</evidence>
<reference evidence="2 3" key="1">
    <citation type="submission" date="2025-05" db="UniProtKB">
        <authorList>
            <consortium name="RefSeq"/>
        </authorList>
    </citation>
    <scope>IDENTIFICATION</scope>
</reference>
<dbReference type="RefSeq" id="XP_065660753.1">
    <property type="nucleotide sequence ID" value="XM_065804681.1"/>
</dbReference>
<sequence length="2071" mass="241786">MLLELGHQVDCLDEYIINDWGKNNIPGFSNTQSVASQRSNIGAQEIQQNAFNNNDNLEYQYQYNDIRYIGYKLIEEHNKLINRTVPQIIFINPLRQGKDLGGVEINATASLTKFKVSLDNNHKAVGIFNSGGNHWIAYALFKDGDQIKCYYKDSLGKICKDFEQVFKDAFYKDKCSVDGLIQSLGDSAEQNLDFEPLVYGDHQNVSCGIFALKNMLALADIDLLNPFNIAFFTPGDTQEVYNQSIKAARQELAEKYLKSRIEETKIEKLRQEVPKIHRTNEPEELTKVIDIGIKEVEVLSLPDNPEIYQYRITCHEDSQQNETVKLKLHELNIEYTSHDSNESILLIRSDQLKEDNDKIKSLLQIIRDNNDRLKQKDLQIQIDICKEISESCRIFPKTKIFAINILKSCGFTEIPDTFGTEVFIDQSEFVNKKIQNFEDAIMVAFDCFNPLGKLKVPENEFVEALYRVSWRSSEIPTKVRFGDSVKLQGTAKYVSNIGERNWVLLDYLAEALGKYQESSPLNKSFQDFYADLVILLKIIKGEDYSEAYSLLHLSNFVEEYYDNYLLQKIEQTLSEFRGVDANEFIKDSRNCYAILRASEVTSESFKNLSETEIQKIQDGEKFQQSLRQFRNALHHEILRTELLVEYNPELLKEFIKIFSAIQALISKSPVAKVNTILLFLEEVTSILKQRQLINNQQVSQVLSNIVNDDSKKEVGKFLYRLNANSDKLDEQKFDILKNALVQDKNIFKILWSAQHKSPLLKVNNEVNMTEDILSKALKVNNEVNMTEDILSKALAWLQVPTETETTDFLKVVRNLPYKLVFSKNEYEEIFKNLLKYRVINQKTLKENTQFLLKNHKAIWELTQLNSTELDNINSALDFFKEKLTNLHLKVFSINPSNDNKKIYENSISILYSQLLSKPRLIEPLIKELSYFITNASDLLNKILTSESLSPIHELYKATERESFKKALDGSYLKIEDKDLEKELFLLWFHNYSNKLSKDFLEKSKKAIVIDKDKLIKKLDEILSNDNSSEKTKIRKLQSYLPLEWTPTDVTVESIAQFKQTLDGQKIIEDYKNKNVKEQDFSKVVDQSISDRLSSQQMIDYYSKIKENIKRIVAESSNVKLYKKFIKLLKKQVNFKEKFKEIFAKELFNIKQSFDEDSKREQHFKSLKNDDSINEYFTILEKHTSQRLSNVTSEKKSPLVDRLKGLLNKLEEYIEQIQENPSELHKLSCEFIVERIGDVSEKLAMSRHFPETEYLSLSKYQLIILNASRKALAHHPLEIGDAKLRYFIDLLVLEARHKIKETIFEGNNVNDTLIEHKLITLEFLEDTKCKIQNIVLQHGFKEEFFLYSLDFGCNIGVQGDLNLVVLPIDENTKYTDLFSLELALTKFLQVEVKVFNFQDFKTIQTRKISSQHQDQLGQIEEFTTFIATEKFRSIYHSGQWISVKIGKTTHYRAQGNILETEFIQASSIDYIYTQHTFNVEREDTKKLRQDRIENVSEIRRIIEKKAGLYLNNLVHGVNRLKAYLPNKILGLLKLFLIQDKKLNFVIDKYFHTHREEILKARYEDGIINFRAMVKAEVINKGSFDLIQEEKVLQNIKTWNDLFQKLPCDLKDMVKKLEIFFYEARNPEIIEQIFNKDCDQAIIKSLLIKDLRQLFCENAEIKTTLIFNKFHISFGQVINSEITITEPFIKRHIDAGANGIVLYSGLAKVEFQTPQIMFNVHFRSETINRVKVDFASEVEYGYYQKYHQKLVNIIELNSDIFNLIKNTVSGEPLEPDRPYYYDYEVPYVSNGILGFSSELKRLEQLFIQIQSNCHARKALNPDLAIDSKNLYEMCINISEFSTPPEIKGTIRFNSKFKKLQDVFKFYGMTEERQAQISTQDRDDISHYFKFRAVYDQLKTYLLRLNKHYLEYNKLKNLLTLEQNQKINLLYGTRIDQVIGEARFDLEQIKLKVEELFKTLYVIERIKLTLQNPYKLELMLQFVNEKYDVSEKKKALSSIFQLAKQKVQKAIIVEIFKNFEVEERLYKYFMNKLNNECITKAIQTVTTDDLTMCEIKVSGLIQQIHPLSERMPYP</sequence>
<evidence type="ECO:0000313" key="15">
    <source>
        <dbReference type="RefSeq" id="XP_065660766.1"/>
    </source>
</evidence>
<dbReference type="RefSeq" id="XP_065660755.1">
    <property type="nucleotide sequence ID" value="XM_065804683.1"/>
</dbReference>
<dbReference type="RefSeq" id="XP_065660765.1">
    <property type="nucleotide sequence ID" value="XM_065804693.1"/>
</dbReference>
<dbReference type="RefSeq" id="XP_065660754.1">
    <property type="nucleotide sequence ID" value="XM_065804682.1"/>
</dbReference>
<dbReference type="RefSeq" id="XP_065660759.1">
    <property type="nucleotide sequence ID" value="XM_065804687.1"/>
</dbReference>
<gene>
    <name evidence="2 3 4 5 6 7 8 9 10 11 12 13 14 15" type="primary">LOC136084552</name>
</gene>
<accession>A0ABM4CGB0</accession>
<dbReference type="RefSeq" id="XP_065660760.1">
    <property type="nucleotide sequence ID" value="XM_065804688.1"/>
</dbReference>
<dbReference type="RefSeq" id="XP_065660763.1">
    <property type="nucleotide sequence ID" value="XM_065804691.1"/>
</dbReference>
<evidence type="ECO:0000313" key="3">
    <source>
        <dbReference type="RefSeq" id="XP_065660754.1"/>
    </source>
</evidence>
<name>A0ABM4CGB0_HYDVU</name>
<evidence type="ECO:0000313" key="12">
    <source>
        <dbReference type="RefSeq" id="XP_065660763.1"/>
    </source>
</evidence>
<dbReference type="RefSeq" id="XP_065660762.1">
    <property type="nucleotide sequence ID" value="XM_065804690.1"/>
</dbReference>
<protein>
    <submittedName>
        <fullName evidence="2 3">Uncharacterized protein LOC136084552</fullName>
    </submittedName>
</protein>
<evidence type="ECO:0000313" key="6">
    <source>
        <dbReference type="RefSeq" id="XP_065660757.1"/>
    </source>
</evidence>
<dbReference type="RefSeq" id="XP_065660761.1">
    <property type="nucleotide sequence ID" value="XM_065804689.1"/>
</dbReference>
<dbReference type="RefSeq" id="XP_065660757.1">
    <property type="nucleotide sequence ID" value="XM_065804685.1"/>
</dbReference>
<dbReference type="RefSeq" id="XP_065660764.1">
    <property type="nucleotide sequence ID" value="XM_065804692.1"/>
</dbReference>
<evidence type="ECO:0000313" key="14">
    <source>
        <dbReference type="RefSeq" id="XP_065660765.1"/>
    </source>
</evidence>
<evidence type="ECO:0000313" key="7">
    <source>
        <dbReference type="RefSeq" id="XP_065660758.1"/>
    </source>
</evidence>